<proteinExistence type="predicted"/>
<dbReference type="Proteomes" id="UP001145114">
    <property type="component" value="Unassembled WGS sequence"/>
</dbReference>
<evidence type="ECO:0000313" key="2">
    <source>
        <dbReference type="Proteomes" id="UP001145114"/>
    </source>
</evidence>
<evidence type="ECO:0000313" key="1">
    <source>
        <dbReference type="EMBL" id="KAJ1677931.1"/>
    </source>
</evidence>
<dbReference type="EMBL" id="JAMZIH010001751">
    <property type="protein sequence ID" value="KAJ1677931.1"/>
    <property type="molecule type" value="Genomic_DNA"/>
</dbReference>
<gene>
    <name evidence="1" type="ORF">EV182_005144</name>
</gene>
<accession>A0ACC1HNR0</accession>
<sequence length="387" mass="41427">MPPKRTASKEADTEAGAGEVSTPRVTRVGKVNTVVSPPISARLRSRARSAVTSTPARTATAAMTEELSQIPETPTTARRSARTRTAAQIAANRTATRGSRTASAEGDDEGAKDIVDTDAAVPATPTRRRTALTSKSKAETPATRLRKSTLRSTPLRSKTEVSEDEEQSSQRSSDPHNSQGSDDESETTVITRSIRARRTASSKNTSAATSRDATPEPKLAKATADNTEDEAETAANHSSSKRKIKTEKAVPPSAKASEPQSTRRTRRTMSSEILVEPAAESSPPMTPRTATRRRTTRLAAQIADAALKEQLAPSSRAAISTLPTPRTLKMTQNEEMKAIAEEPEEDSKSALIGPEPEQPYQDSDRPSNASGDEDGDEQYHSAVEDLS</sequence>
<organism evidence="1 2">
    <name type="scientific">Spiromyces aspiralis</name>
    <dbReference type="NCBI Taxonomy" id="68401"/>
    <lineage>
        <taxon>Eukaryota</taxon>
        <taxon>Fungi</taxon>
        <taxon>Fungi incertae sedis</taxon>
        <taxon>Zoopagomycota</taxon>
        <taxon>Kickxellomycotina</taxon>
        <taxon>Kickxellomycetes</taxon>
        <taxon>Kickxellales</taxon>
        <taxon>Kickxellaceae</taxon>
        <taxon>Spiromyces</taxon>
    </lineage>
</organism>
<comment type="caution">
    <text evidence="1">The sequence shown here is derived from an EMBL/GenBank/DDBJ whole genome shotgun (WGS) entry which is preliminary data.</text>
</comment>
<feature type="non-terminal residue" evidence="1">
    <location>
        <position position="387"/>
    </location>
</feature>
<name>A0ACC1HNR0_9FUNG</name>
<keyword evidence="2" id="KW-1185">Reference proteome</keyword>
<protein>
    <submittedName>
        <fullName evidence="1">Uncharacterized protein</fullName>
    </submittedName>
</protein>
<reference evidence="1" key="1">
    <citation type="submission" date="2022-06" db="EMBL/GenBank/DDBJ databases">
        <title>Phylogenomic reconstructions and comparative analyses of Kickxellomycotina fungi.</title>
        <authorList>
            <person name="Reynolds N.K."/>
            <person name="Stajich J.E."/>
            <person name="Barry K."/>
            <person name="Grigoriev I.V."/>
            <person name="Crous P."/>
            <person name="Smith M.E."/>
        </authorList>
    </citation>
    <scope>NUCLEOTIDE SEQUENCE</scope>
    <source>
        <strain evidence="1">RSA 2271</strain>
    </source>
</reference>